<organism evidence="2 3">
    <name type="scientific">Humidesulfovibrio mexicanus</name>
    <dbReference type="NCBI Taxonomy" id="147047"/>
    <lineage>
        <taxon>Bacteria</taxon>
        <taxon>Pseudomonadati</taxon>
        <taxon>Thermodesulfobacteriota</taxon>
        <taxon>Desulfovibrionia</taxon>
        <taxon>Desulfovibrionales</taxon>
        <taxon>Desulfovibrionaceae</taxon>
        <taxon>Humidesulfovibrio</taxon>
    </lineage>
</organism>
<dbReference type="InterPro" id="IPR000510">
    <property type="entry name" value="Nase/OxRdtase_comp1"/>
</dbReference>
<evidence type="ECO:0000313" key="3">
    <source>
        <dbReference type="Proteomes" id="UP000198324"/>
    </source>
</evidence>
<reference evidence="2 3" key="1">
    <citation type="submission" date="2017-06" db="EMBL/GenBank/DDBJ databases">
        <authorList>
            <person name="Kim H.J."/>
            <person name="Triplett B.A."/>
        </authorList>
    </citation>
    <scope>NUCLEOTIDE SEQUENCE [LARGE SCALE GENOMIC DNA]</scope>
    <source>
        <strain evidence="2 3">DSM 13116</strain>
    </source>
</reference>
<dbReference type="InterPro" id="IPR049939">
    <property type="entry name" value="NifE-like"/>
</dbReference>
<dbReference type="Pfam" id="PF00148">
    <property type="entry name" value="Oxidored_nitro"/>
    <property type="match status" value="1"/>
</dbReference>
<sequence length="402" mass="43432">MKTYHKLLPLATGYFGVSSALYAFDGLVVVYGPAGGAWHINIEDEPRWYRGPATVVGAGLLEMDVILGNDSTFINNIAEVSTQLDRRFVALAGTPISEIIGTDLRGFSRTLESRTSLPVFMVPTAGSEPYPEGASKAFLALARKLMRTPERKVKNGVNVLGAIHLSTGREEHIEPVLQAIEQAGFPLVSVFSVPRPGQEDPLESLRNAPSAELNVVVSTSGLALADHMYATFGIPYVVGMPVGLRGRDDMLTLLRREPLPTPPAPARPAPFKHALVIGEPVMSYGIQRCLRHDFGIPRVDVVSVTPDAAVFAPAEGRLAALAERGQADVCTDGEHETAALMNDPSVDCIVADPCYKALLTRPVRFIPMPHIAMSARLNWNLPYEYAVEKGHAYLAGRLFASA</sequence>
<dbReference type="PANTHER" id="PTHR42956">
    <property type="entry name" value="NITROGENASE IRON-MOLYBDENUM COFACTOR BIOSYNTHESIS PROTEIN NIFE"/>
    <property type="match status" value="1"/>
</dbReference>
<feature type="domain" description="Nitrogenase/oxidoreductase component 1" evidence="1">
    <location>
        <begin position="15"/>
        <end position="254"/>
    </location>
</feature>
<accession>A0A239ABN5</accession>
<dbReference type="PANTHER" id="PTHR42956:SF1">
    <property type="entry name" value="NITROGENASE IRON-MOLYBDENUM COFACTOR BIOSYNTHESIS PROTEIN NIFE"/>
    <property type="match status" value="1"/>
</dbReference>
<protein>
    <submittedName>
        <fullName evidence="2">Nitrogenase molybdenum-iron protein, alpha and beta chains</fullName>
    </submittedName>
</protein>
<dbReference type="EMBL" id="FZOC01000003">
    <property type="protein sequence ID" value="SNR92454.1"/>
    <property type="molecule type" value="Genomic_DNA"/>
</dbReference>
<dbReference type="SUPFAM" id="SSF53807">
    <property type="entry name" value="Helical backbone' metal receptor"/>
    <property type="match status" value="1"/>
</dbReference>
<name>A0A239ABN5_9BACT</name>
<proteinExistence type="predicted"/>
<evidence type="ECO:0000259" key="1">
    <source>
        <dbReference type="Pfam" id="PF00148"/>
    </source>
</evidence>
<dbReference type="GO" id="GO:0016491">
    <property type="term" value="F:oxidoreductase activity"/>
    <property type="evidence" value="ECO:0007669"/>
    <property type="project" value="InterPro"/>
</dbReference>
<dbReference type="AlphaFoldDB" id="A0A239ABN5"/>
<dbReference type="Proteomes" id="UP000198324">
    <property type="component" value="Unassembled WGS sequence"/>
</dbReference>
<keyword evidence="3" id="KW-1185">Reference proteome</keyword>
<evidence type="ECO:0000313" key="2">
    <source>
        <dbReference type="EMBL" id="SNR92454.1"/>
    </source>
</evidence>
<dbReference type="OrthoDB" id="3199475at2"/>
<gene>
    <name evidence="2" type="ORF">SAMN04488503_1950</name>
</gene>
<dbReference type="Gene3D" id="3.40.50.1980">
    <property type="entry name" value="Nitrogenase molybdenum iron protein domain"/>
    <property type="match status" value="2"/>
</dbReference>
<dbReference type="RefSeq" id="WP_089274147.1">
    <property type="nucleotide sequence ID" value="NZ_FZOC01000003.1"/>
</dbReference>